<dbReference type="Proteomes" id="UP000051139">
    <property type="component" value="Unassembled WGS sequence"/>
</dbReference>
<dbReference type="Pfam" id="PF04371">
    <property type="entry name" value="PAD_porph"/>
    <property type="match status" value="1"/>
</dbReference>
<evidence type="ECO:0000313" key="3">
    <source>
        <dbReference type="EMBL" id="KRN96246.1"/>
    </source>
</evidence>
<dbReference type="PANTHER" id="PTHR31377:SF0">
    <property type="entry name" value="AGMATINE DEIMINASE-RELATED"/>
    <property type="match status" value="1"/>
</dbReference>
<dbReference type="GO" id="GO:0009446">
    <property type="term" value="P:putrescine biosynthetic process"/>
    <property type="evidence" value="ECO:0007669"/>
    <property type="project" value="InterPro"/>
</dbReference>
<evidence type="ECO:0000256" key="1">
    <source>
        <dbReference type="ARBA" id="ARBA00022801"/>
    </source>
</evidence>
<dbReference type="GO" id="GO:0004668">
    <property type="term" value="F:protein-arginine deiminase activity"/>
    <property type="evidence" value="ECO:0007669"/>
    <property type="project" value="InterPro"/>
</dbReference>
<protein>
    <submittedName>
        <fullName evidence="3">Agmatine deiminase</fullName>
    </submittedName>
</protein>
<sequence length="216" mass="24609">MKGNTIMRTLTGTPRDNNYRMPGEFERHQCVFLLWPQRPDNWRNGGKPVQRTFVQLVATIAQLEPVVVGVNDDQYDNAYEQLSGIAKIVEISHDDSWVRDTGATFVKNDEGGLRGIDWGFNAWGGLKDGLYFPWEKDNRVATKMIEQVGVKEYRNESFILEGGSFHVDGQGTLITTEECLLSSGRNPELSKNEIEKTLKEYLNVSKIIWLKGRLQI</sequence>
<name>A0A0R2L905_9LACO</name>
<dbReference type="AlphaFoldDB" id="A0A0R2L905"/>
<feature type="compositionally biased region" description="Polar residues" evidence="2">
    <location>
        <begin position="1"/>
        <end position="16"/>
    </location>
</feature>
<comment type="caution">
    <text evidence="3">The sequence shown here is derived from an EMBL/GenBank/DDBJ whole genome shotgun (WGS) entry which is preliminary data.</text>
</comment>
<dbReference type="GO" id="GO:0047632">
    <property type="term" value="F:agmatine deiminase activity"/>
    <property type="evidence" value="ECO:0007669"/>
    <property type="project" value="TreeGrafter"/>
</dbReference>
<dbReference type="STRING" id="348151.IV55_GL001632"/>
<proteinExistence type="predicted"/>
<dbReference type="Gene3D" id="3.75.10.10">
    <property type="entry name" value="L-arginine/glycine Amidinotransferase, Chain A"/>
    <property type="match status" value="1"/>
</dbReference>
<dbReference type="PATRIC" id="fig|348151.3.peg.1679"/>
<dbReference type="EMBL" id="JQCB01000005">
    <property type="protein sequence ID" value="KRN96246.1"/>
    <property type="molecule type" value="Genomic_DNA"/>
</dbReference>
<dbReference type="SUPFAM" id="SSF55909">
    <property type="entry name" value="Pentein"/>
    <property type="match status" value="1"/>
</dbReference>
<dbReference type="InterPro" id="IPR007466">
    <property type="entry name" value="Peptidyl-Arg-deiminase_porph"/>
</dbReference>
<dbReference type="PANTHER" id="PTHR31377">
    <property type="entry name" value="AGMATINE DEIMINASE-RELATED"/>
    <property type="match status" value="1"/>
</dbReference>
<evidence type="ECO:0000313" key="4">
    <source>
        <dbReference type="Proteomes" id="UP000051139"/>
    </source>
</evidence>
<keyword evidence="4" id="KW-1185">Reference proteome</keyword>
<reference evidence="3 4" key="1">
    <citation type="journal article" date="2015" name="Genome Announc.">
        <title>Expanding the biotechnology potential of lactobacilli through comparative genomics of 213 strains and associated genera.</title>
        <authorList>
            <person name="Sun Z."/>
            <person name="Harris H.M."/>
            <person name="McCann A."/>
            <person name="Guo C."/>
            <person name="Argimon S."/>
            <person name="Zhang W."/>
            <person name="Yang X."/>
            <person name="Jeffery I.B."/>
            <person name="Cooney J.C."/>
            <person name="Kagawa T.F."/>
            <person name="Liu W."/>
            <person name="Song Y."/>
            <person name="Salvetti E."/>
            <person name="Wrobel A."/>
            <person name="Rasinkangas P."/>
            <person name="Parkhill J."/>
            <person name="Rea M.C."/>
            <person name="O'Sullivan O."/>
            <person name="Ritari J."/>
            <person name="Douillard F.P."/>
            <person name="Paul Ross R."/>
            <person name="Yang R."/>
            <person name="Briner A.E."/>
            <person name="Felis G.E."/>
            <person name="de Vos W.M."/>
            <person name="Barrangou R."/>
            <person name="Klaenhammer T.R."/>
            <person name="Caufield P.W."/>
            <person name="Cui Y."/>
            <person name="Zhang H."/>
            <person name="O'Toole P.W."/>
        </authorList>
    </citation>
    <scope>NUCLEOTIDE SEQUENCE [LARGE SCALE GENOMIC DNA]</scope>
    <source>
        <strain evidence="3 4">DSM 22696</strain>
    </source>
</reference>
<keyword evidence="1" id="KW-0378">Hydrolase</keyword>
<evidence type="ECO:0000256" key="2">
    <source>
        <dbReference type="SAM" id="MobiDB-lite"/>
    </source>
</evidence>
<accession>A0A0R2L905</accession>
<organism evidence="3 4">
    <name type="scientific">Furfurilactobacillus siliginis</name>
    <dbReference type="NCBI Taxonomy" id="348151"/>
    <lineage>
        <taxon>Bacteria</taxon>
        <taxon>Bacillati</taxon>
        <taxon>Bacillota</taxon>
        <taxon>Bacilli</taxon>
        <taxon>Lactobacillales</taxon>
        <taxon>Lactobacillaceae</taxon>
        <taxon>Furfurilactobacillus</taxon>
    </lineage>
</organism>
<gene>
    <name evidence="3" type="ORF">IV55_GL001632</name>
</gene>
<feature type="region of interest" description="Disordered" evidence="2">
    <location>
        <begin position="1"/>
        <end position="20"/>
    </location>
</feature>